<dbReference type="AlphaFoldDB" id="A0A6A5Z0R1"/>
<organism evidence="2 3">
    <name type="scientific">Lophiotrema nucula</name>
    <dbReference type="NCBI Taxonomy" id="690887"/>
    <lineage>
        <taxon>Eukaryota</taxon>
        <taxon>Fungi</taxon>
        <taxon>Dikarya</taxon>
        <taxon>Ascomycota</taxon>
        <taxon>Pezizomycotina</taxon>
        <taxon>Dothideomycetes</taxon>
        <taxon>Pleosporomycetidae</taxon>
        <taxon>Pleosporales</taxon>
        <taxon>Lophiotremataceae</taxon>
        <taxon>Lophiotrema</taxon>
    </lineage>
</organism>
<dbReference type="EMBL" id="ML977330">
    <property type="protein sequence ID" value="KAF2112676.1"/>
    <property type="molecule type" value="Genomic_DNA"/>
</dbReference>
<evidence type="ECO:0000256" key="1">
    <source>
        <dbReference type="SAM" id="Phobius"/>
    </source>
</evidence>
<dbReference type="Proteomes" id="UP000799770">
    <property type="component" value="Unassembled WGS sequence"/>
</dbReference>
<keyword evidence="1" id="KW-1133">Transmembrane helix</keyword>
<evidence type="ECO:0000313" key="2">
    <source>
        <dbReference type="EMBL" id="KAF2112676.1"/>
    </source>
</evidence>
<keyword evidence="1" id="KW-0812">Transmembrane</keyword>
<gene>
    <name evidence="2" type="ORF">BDV96DRAFT_602062</name>
</gene>
<protein>
    <recommendedName>
        <fullName evidence="4">Transmembrane protein</fullName>
    </recommendedName>
</protein>
<keyword evidence="1" id="KW-0472">Membrane</keyword>
<evidence type="ECO:0008006" key="4">
    <source>
        <dbReference type="Google" id="ProtNLM"/>
    </source>
</evidence>
<sequence>MTQQMSHRPPTTSSQRRGVQISHHAAVVVFPQDECPKDFSVHEQTVEETVLSNVDIEKKINRRKHYEACKKKEKIEADRRKQKEAIMNAIDWVSIGVLAVGSVVVFLLGHWGYI</sequence>
<keyword evidence="3" id="KW-1185">Reference proteome</keyword>
<proteinExistence type="predicted"/>
<name>A0A6A5Z0R1_9PLEO</name>
<evidence type="ECO:0000313" key="3">
    <source>
        <dbReference type="Proteomes" id="UP000799770"/>
    </source>
</evidence>
<reference evidence="2" key="1">
    <citation type="journal article" date="2020" name="Stud. Mycol.">
        <title>101 Dothideomycetes genomes: a test case for predicting lifestyles and emergence of pathogens.</title>
        <authorList>
            <person name="Haridas S."/>
            <person name="Albert R."/>
            <person name="Binder M."/>
            <person name="Bloem J."/>
            <person name="Labutti K."/>
            <person name="Salamov A."/>
            <person name="Andreopoulos B."/>
            <person name="Baker S."/>
            <person name="Barry K."/>
            <person name="Bills G."/>
            <person name="Bluhm B."/>
            <person name="Cannon C."/>
            <person name="Castanera R."/>
            <person name="Culley D."/>
            <person name="Daum C."/>
            <person name="Ezra D."/>
            <person name="Gonzalez J."/>
            <person name="Henrissat B."/>
            <person name="Kuo A."/>
            <person name="Liang C."/>
            <person name="Lipzen A."/>
            <person name="Lutzoni F."/>
            <person name="Magnuson J."/>
            <person name="Mondo S."/>
            <person name="Nolan M."/>
            <person name="Ohm R."/>
            <person name="Pangilinan J."/>
            <person name="Park H.-J."/>
            <person name="Ramirez L."/>
            <person name="Alfaro M."/>
            <person name="Sun H."/>
            <person name="Tritt A."/>
            <person name="Yoshinaga Y."/>
            <person name="Zwiers L.-H."/>
            <person name="Turgeon B."/>
            <person name="Goodwin S."/>
            <person name="Spatafora J."/>
            <person name="Crous P."/>
            <person name="Grigoriev I."/>
        </authorList>
    </citation>
    <scope>NUCLEOTIDE SEQUENCE</scope>
    <source>
        <strain evidence="2">CBS 627.86</strain>
    </source>
</reference>
<accession>A0A6A5Z0R1</accession>
<feature type="transmembrane region" description="Helical" evidence="1">
    <location>
        <begin position="89"/>
        <end position="113"/>
    </location>
</feature>